<dbReference type="EMBL" id="VSSQ01022257">
    <property type="protein sequence ID" value="MPM68438.1"/>
    <property type="molecule type" value="Genomic_DNA"/>
</dbReference>
<reference evidence="1" key="1">
    <citation type="submission" date="2019-08" db="EMBL/GenBank/DDBJ databases">
        <authorList>
            <person name="Kucharzyk K."/>
            <person name="Murdoch R.W."/>
            <person name="Higgins S."/>
            <person name="Loffler F."/>
        </authorList>
    </citation>
    <scope>NUCLEOTIDE SEQUENCE</scope>
</reference>
<accession>A0A645BTN6</accession>
<name>A0A645BTN6_9ZZZZ</name>
<protein>
    <submittedName>
        <fullName evidence="1">Uncharacterized protein</fullName>
    </submittedName>
</protein>
<gene>
    <name evidence="1" type="ORF">SDC9_115370</name>
</gene>
<sequence>MHRVKCWWNIRRPPKPLMKCRRPHNRCHSPARCPQTKTCFCMASILNNTATPLTLRATITARGCGVTPPMRALTMPMGCCCCAAGSLQTQSPILRRQFASLPARAPTPTTVNPFITLVFVKNCWASRKKHTTAFTKRLGAVRGKMRPFTRWRVLKRQTASRRRPLPM</sequence>
<dbReference type="AlphaFoldDB" id="A0A645BTN6"/>
<organism evidence="1">
    <name type="scientific">bioreactor metagenome</name>
    <dbReference type="NCBI Taxonomy" id="1076179"/>
    <lineage>
        <taxon>unclassified sequences</taxon>
        <taxon>metagenomes</taxon>
        <taxon>ecological metagenomes</taxon>
    </lineage>
</organism>
<proteinExistence type="predicted"/>
<evidence type="ECO:0000313" key="1">
    <source>
        <dbReference type="EMBL" id="MPM68438.1"/>
    </source>
</evidence>
<comment type="caution">
    <text evidence="1">The sequence shown here is derived from an EMBL/GenBank/DDBJ whole genome shotgun (WGS) entry which is preliminary data.</text>
</comment>